<dbReference type="GO" id="GO:0005737">
    <property type="term" value="C:cytoplasm"/>
    <property type="evidence" value="ECO:0007669"/>
    <property type="project" value="TreeGrafter"/>
</dbReference>
<dbReference type="eggNOG" id="KOG0583">
    <property type="taxonomic scope" value="Eukaryota"/>
</dbReference>
<evidence type="ECO:0000256" key="10">
    <source>
        <dbReference type="ARBA" id="ARBA00030980"/>
    </source>
</evidence>
<evidence type="ECO:0000256" key="9">
    <source>
        <dbReference type="ARBA" id="ARBA00022895"/>
    </source>
</evidence>
<reference evidence="16 17" key="1">
    <citation type="journal article" date="2008" name="PLoS Genet.">
        <title>Genomic islands in the pathogenic filamentous fungus Aspergillus fumigatus.</title>
        <authorList>
            <person name="Fedorova N.D."/>
            <person name="Khaldi N."/>
            <person name="Joardar V.S."/>
            <person name="Maiti R."/>
            <person name="Amedeo P."/>
            <person name="Anderson M.J."/>
            <person name="Crabtree J."/>
            <person name="Silva J.C."/>
            <person name="Badger J.H."/>
            <person name="Albarraq A."/>
            <person name="Angiuoli S."/>
            <person name="Bussey H."/>
            <person name="Bowyer P."/>
            <person name="Cotty P.J."/>
            <person name="Dyer P.S."/>
            <person name="Egan A."/>
            <person name="Galens K."/>
            <person name="Fraser-Liggett C.M."/>
            <person name="Haas B.J."/>
            <person name="Inman J.M."/>
            <person name="Kent R."/>
            <person name="Lemieux S."/>
            <person name="Malavazi I."/>
            <person name="Orvis J."/>
            <person name="Roemer T."/>
            <person name="Ronning C.M."/>
            <person name="Sundaram J.P."/>
            <person name="Sutton G."/>
            <person name="Turner G."/>
            <person name="Venter J.C."/>
            <person name="White O.R."/>
            <person name="Whitty B.R."/>
            <person name="Youngman P."/>
            <person name="Wolfe K.H."/>
            <person name="Goldman G.H."/>
            <person name="Wortman J.R."/>
            <person name="Jiang B."/>
            <person name="Denning D.W."/>
            <person name="Nierman W.C."/>
        </authorList>
    </citation>
    <scope>NUCLEOTIDE SEQUENCE [LARGE SCALE GENOMIC DNA]</scope>
    <source>
        <strain evidence="17">ATCC 1007 / CBS 513.65 / DSM 816 / NCTC 3887 / NRRL 1</strain>
    </source>
</reference>
<evidence type="ECO:0000256" key="12">
    <source>
        <dbReference type="ARBA" id="ARBA00047899"/>
    </source>
</evidence>
<comment type="subcellular location">
    <subcellularLocation>
        <location evidence="2">Chromosome</location>
        <location evidence="2">Telomere</location>
    </subcellularLocation>
</comment>
<evidence type="ECO:0000256" key="7">
    <source>
        <dbReference type="ARBA" id="ARBA00022741"/>
    </source>
</evidence>
<keyword evidence="9" id="KW-0158">Chromosome</keyword>
<organism evidence="16 17">
    <name type="scientific">Aspergillus clavatus (strain ATCC 1007 / CBS 513.65 / DSM 816 / NCTC 3887 / NRRL 1 / QM 1276 / 107)</name>
    <dbReference type="NCBI Taxonomy" id="344612"/>
    <lineage>
        <taxon>Eukaryota</taxon>
        <taxon>Fungi</taxon>
        <taxon>Dikarya</taxon>
        <taxon>Ascomycota</taxon>
        <taxon>Pezizomycotina</taxon>
        <taxon>Eurotiomycetes</taxon>
        <taxon>Eurotiomycetidae</taxon>
        <taxon>Eurotiales</taxon>
        <taxon>Aspergillaceae</taxon>
        <taxon>Aspergillus</taxon>
        <taxon>Aspergillus subgen. Fumigati</taxon>
    </lineage>
</organism>
<evidence type="ECO:0000256" key="8">
    <source>
        <dbReference type="ARBA" id="ARBA00022840"/>
    </source>
</evidence>
<dbReference type="InterPro" id="IPR008266">
    <property type="entry name" value="Tyr_kinase_AS"/>
</dbReference>
<dbReference type="PROSITE" id="PS50011">
    <property type="entry name" value="PROTEIN_KINASE_DOM"/>
    <property type="match status" value="1"/>
</dbReference>
<feature type="binding site" evidence="14">
    <location>
        <position position="178"/>
    </location>
    <ligand>
        <name>ATP</name>
        <dbReference type="ChEBI" id="CHEBI:30616"/>
    </ligand>
</feature>
<comment type="function">
    <text evidence="1">Component of the EKC/KEOPS complex that is required for the formation of a threonylcarbamoyl group on adenosine at position 37 (t(6)A37) in tRNAs that read codons beginning with adenine. The complex is probably involved in the transfer of the threonylcarbamoyl moiety of threonylcarbamoyl-AMP (TC-AMP) to the N6 group of A37. BUD32 has ATPase activity in the context of the EKC/KEOPS complex and likely plays a supporting role to the catalytic subunit KAE1. The EKC/KEOPS complex also promotes both telomere uncapping and telomere elongation. The complex is required for efficient recruitment of transcriptional coactivators.</text>
</comment>
<evidence type="ECO:0000256" key="14">
    <source>
        <dbReference type="PROSITE-ProRule" id="PRU10141"/>
    </source>
</evidence>
<keyword evidence="16" id="KW-0418">Kinase</keyword>
<evidence type="ECO:0000256" key="6">
    <source>
        <dbReference type="ARBA" id="ARBA00019973"/>
    </source>
</evidence>
<keyword evidence="16" id="KW-0808">Transferase</keyword>
<dbReference type="PANTHER" id="PTHR24346:SF30">
    <property type="entry name" value="MATERNAL EMBRYONIC LEUCINE ZIPPER KINASE"/>
    <property type="match status" value="1"/>
</dbReference>
<dbReference type="Gene3D" id="1.10.510.10">
    <property type="entry name" value="Transferase(Phosphotransferase) domain 1"/>
    <property type="match status" value="1"/>
</dbReference>
<protein>
    <recommendedName>
        <fullName evidence="6">EKC/KEOPS complex subunit BUD32</fullName>
        <ecNumber evidence="4">2.7.11.1</ecNumber>
    </recommendedName>
    <alternativeName>
        <fullName evidence="10 11">Atypical Serine/threonine protein kinase BUD32</fullName>
    </alternativeName>
    <alternativeName>
        <fullName evidence="5">EKC/KEOPS complex subunit bud32</fullName>
    </alternativeName>
</protein>
<dbReference type="KEGG" id="act:ACLA_016410"/>
<dbReference type="GeneID" id="4706618"/>
<proteinExistence type="predicted"/>
<feature type="domain" description="Protein kinase" evidence="15">
    <location>
        <begin position="141"/>
        <end position="505"/>
    </location>
</feature>
<dbReference type="RefSeq" id="XP_001274621.1">
    <property type="nucleotide sequence ID" value="XM_001274620.1"/>
</dbReference>
<dbReference type="SMART" id="SM00220">
    <property type="entry name" value="S_TKc"/>
    <property type="match status" value="1"/>
</dbReference>
<keyword evidence="9" id="KW-0779">Telomere</keyword>
<dbReference type="AlphaFoldDB" id="A1CBS7"/>
<comment type="subunit">
    <text evidence="3">Component of the EKC/KEOPS complex composed of at least BUD32, CGI121, GON7, KAE1 and PCC1; the whole complex dimerizes.</text>
</comment>
<gene>
    <name evidence="16" type="ORF">ACLA_016410</name>
</gene>
<dbReference type="GO" id="GO:0004674">
    <property type="term" value="F:protein serine/threonine kinase activity"/>
    <property type="evidence" value="ECO:0007669"/>
    <property type="project" value="UniProtKB-EC"/>
</dbReference>
<dbReference type="SUPFAM" id="SSF56112">
    <property type="entry name" value="Protein kinase-like (PK-like)"/>
    <property type="match status" value="1"/>
</dbReference>
<evidence type="ECO:0000256" key="1">
    <source>
        <dbReference type="ARBA" id="ARBA00003747"/>
    </source>
</evidence>
<comment type="catalytic activity">
    <reaction evidence="12">
        <text>L-threonyl-[protein] + ATP = O-phospho-L-threonyl-[protein] + ADP + H(+)</text>
        <dbReference type="Rhea" id="RHEA:46608"/>
        <dbReference type="Rhea" id="RHEA-COMP:11060"/>
        <dbReference type="Rhea" id="RHEA-COMP:11605"/>
        <dbReference type="ChEBI" id="CHEBI:15378"/>
        <dbReference type="ChEBI" id="CHEBI:30013"/>
        <dbReference type="ChEBI" id="CHEBI:30616"/>
        <dbReference type="ChEBI" id="CHEBI:61977"/>
        <dbReference type="ChEBI" id="CHEBI:456216"/>
        <dbReference type="EC" id="2.7.11.1"/>
    </reaction>
</comment>
<evidence type="ECO:0000313" key="16">
    <source>
        <dbReference type="EMBL" id="EAW13195.1"/>
    </source>
</evidence>
<dbReference type="HOGENOM" id="CLU_037878_0_0_1"/>
<comment type="catalytic activity">
    <reaction evidence="13">
        <text>L-seryl-[protein] + ATP = O-phospho-L-seryl-[protein] + ADP + H(+)</text>
        <dbReference type="Rhea" id="RHEA:17989"/>
        <dbReference type="Rhea" id="RHEA-COMP:9863"/>
        <dbReference type="Rhea" id="RHEA-COMP:11604"/>
        <dbReference type="ChEBI" id="CHEBI:15378"/>
        <dbReference type="ChEBI" id="CHEBI:29999"/>
        <dbReference type="ChEBI" id="CHEBI:30616"/>
        <dbReference type="ChEBI" id="CHEBI:83421"/>
        <dbReference type="ChEBI" id="CHEBI:456216"/>
        <dbReference type="EC" id="2.7.11.1"/>
    </reaction>
</comment>
<accession>A1CBS7</accession>
<dbReference type="Pfam" id="PF00069">
    <property type="entry name" value="Pkinase"/>
    <property type="match status" value="1"/>
</dbReference>
<dbReference type="VEuPathDB" id="FungiDB:ACLA_016410"/>
<evidence type="ECO:0000256" key="3">
    <source>
        <dbReference type="ARBA" id="ARBA00011534"/>
    </source>
</evidence>
<keyword evidence="7 14" id="KW-0547">Nucleotide-binding</keyword>
<dbReference type="GO" id="GO:0035556">
    <property type="term" value="P:intracellular signal transduction"/>
    <property type="evidence" value="ECO:0007669"/>
    <property type="project" value="TreeGrafter"/>
</dbReference>
<dbReference type="PROSITE" id="PS00107">
    <property type="entry name" value="PROTEIN_KINASE_ATP"/>
    <property type="match status" value="1"/>
</dbReference>
<evidence type="ECO:0000256" key="4">
    <source>
        <dbReference type="ARBA" id="ARBA00012513"/>
    </source>
</evidence>
<dbReference type="InterPro" id="IPR017441">
    <property type="entry name" value="Protein_kinase_ATP_BS"/>
</dbReference>
<dbReference type="GO" id="GO:0000781">
    <property type="term" value="C:chromosome, telomeric region"/>
    <property type="evidence" value="ECO:0007669"/>
    <property type="project" value="UniProtKB-SubCell"/>
</dbReference>
<dbReference type="EC" id="2.7.11.1" evidence="4"/>
<dbReference type="EMBL" id="DS027049">
    <property type="protein sequence ID" value="EAW13195.1"/>
    <property type="molecule type" value="Genomic_DNA"/>
</dbReference>
<evidence type="ECO:0000313" key="17">
    <source>
        <dbReference type="Proteomes" id="UP000006701"/>
    </source>
</evidence>
<keyword evidence="8 14" id="KW-0067">ATP-binding</keyword>
<dbReference type="OMA" id="HGFAPWE"/>
<name>A1CBS7_ASPCL</name>
<dbReference type="InterPro" id="IPR011009">
    <property type="entry name" value="Kinase-like_dom_sf"/>
</dbReference>
<dbReference type="GO" id="GO:0005524">
    <property type="term" value="F:ATP binding"/>
    <property type="evidence" value="ECO:0007669"/>
    <property type="project" value="UniProtKB-UniRule"/>
</dbReference>
<evidence type="ECO:0000256" key="5">
    <source>
        <dbReference type="ARBA" id="ARBA00013948"/>
    </source>
</evidence>
<evidence type="ECO:0000256" key="11">
    <source>
        <dbReference type="ARBA" id="ARBA00033194"/>
    </source>
</evidence>
<dbReference type="PROSITE" id="PS00109">
    <property type="entry name" value="PROTEIN_KINASE_TYR"/>
    <property type="match status" value="1"/>
</dbReference>
<dbReference type="OrthoDB" id="8596411at2759"/>
<dbReference type="InterPro" id="IPR000719">
    <property type="entry name" value="Prot_kinase_dom"/>
</dbReference>
<dbReference type="Gene3D" id="3.30.200.20">
    <property type="entry name" value="Phosphorylase Kinase, domain 1"/>
    <property type="match status" value="1"/>
</dbReference>
<evidence type="ECO:0000256" key="2">
    <source>
        <dbReference type="ARBA" id="ARBA00004574"/>
    </source>
</evidence>
<sequence length="536" mass="62700">MASRQFASDGFRPEDRALADYRPWRNWKDRFETVIPFLLRPDSDVSQENPLLHQLVQSRYEESLETRAGEPISRCPHEYDRLSSATMLNRSRKRRADTREFQERVVRFERPAKRPATAAERKLPVNQLRFEAICSSLKEDIRIIGRIGSGSYGTVYLGRGPAPGAPYDPANEMTYAIKVEDHRTISESFWGQSKPEMVCIMDNGRVRLIPREAMVMLLLTNNPRFPTLASVWTEARDTAIVMSACVDHRMTERLLTRQKKKEEKEKEKKKKAPWQIKAPSFCGDFLMYHKQTLIDEVEACKVSSQLLEAIAYLRDMNLSYDDLSHLNYLVDENLNVQLIDFGLMSFGLKESDFDTNLYTYLIYQEYQIMPELVIEVMKPNYLFDLQRNWGQMTVYLPNDVRQSHLWKYAAMVYGLLHGFAPWEDPEWDQGVGLIEDFIEDRLTPENYYQGARWEAAAKRRKQMVNEELPIDESLSQDCVDMLRATLQKDPTQRPRLSELESFPWFGQWASHTDRSFRRPRSRVYEALLPSNIRDSN</sequence>
<dbReference type="PANTHER" id="PTHR24346">
    <property type="entry name" value="MAP/MICROTUBULE AFFINITY-REGULATING KINASE"/>
    <property type="match status" value="1"/>
</dbReference>
<keyword evidence="17" id="KW-1185">Reference proteome</keyword>
<dbReference type="STRING" id="344612.A1CBS7"/>
<evidence type="ECO:0000259" key="15">
    <source>
        <dbReference type="PROSITE" id="PS50011"/>
    </source>
</evidence>
<evidence type="ECO:0000256" key="13">
    <source>
        <dbReference type="ARBA" id="ARBA00048679"/>
    </source>
</evidence>
<dbReference type="Proteomes" id="UP000006701">
    <property type="component" value="Unassembled WGS sequence"/>
</dbReference>